<proteinExistence type="predicted"/>
<evidence type="ECO:0000313" key="2">
    <source>
        <dbReference type="EMBL" id="GHA55295.1"/>
    </source>
</evidence>
<dbReference type="PROSITE" id="PS51257">
    <property type="entry name" value="PROKAR_LIPOPROTEIN"/>
    <property type="match status" value="1"/>
</dbReference>
<evidence type="ECO:0000313" key="3">
    <source>
        <dbReference type="Proteomes" id="UP000634455"/>
    </source>
</evidence>
<feature type="domain" description="SH3b" evidence="1">
    <location>
        <begin position="49"/>
        <end position="113"/>
    </location>
</feature>
<dbReference type="RefSeq" id="WP_189640725.1">
    <property type="nucleotide sequence ID" value="NZ_BMZF01000005.1"/>
</dbReference>
<gene>
    <name evidence="2" type="ORF">GCM10008927_21530</name>
</gene>
<name>A0ABQ3D3V6_9RHOB</name>
<dbReference type="PROSITE" id="PS51781">
    <property type="entry name" value="SH3B"/>
    <property type="match status" value="1"/>
</dbReference>
<sequence>MNYKCVVGALIFSISTATGCFGQSEPTPDLTIEPILAKPAMVALPALFSVSGISSDDVLNVRSGPGAKFRDLGDLKLGAKIEVTQIAPNGQWARVIWGERNAWVSNRFITHVPTQQLLNTKLPANLQCFGTEPFWNLKLEQGRDVTFEGLGLQPVSEPMVWERVSANHTLRFSIASPSWRSLIQKKICHDGMSDTEYGLQIDLMGTSASDAVVLSGCCRLVE</sequence>
<keyword evidence="3" id="KW-1185">Reference proteome</keyword>
<organism evidence="2 3">
    <name type="scientific">Paramylibacter ulvae</name>
    <dbReference type="NCBI Taxonomy" id="1651968"/>
    <lineage>
        <taxon>Bacteria</taxon>
        <taxon>Pseudomonadati</taxon>
        <taxon>Pseudomonadota</taxon>
        <taxon>Alphaproteobacteria</taxon>
        <taxon>Rhodobacterales</taxon>
        <taxon>Paracoccaceae</taxon>
        <taxon>Paramylibacter</taxon>
    </lineage>
</organism>
<dbReference type="SMART" id="SM00287">
    <property type="entry name" value="SH3b"/>
    <property type="match status" value="1"/>
</dbReference>
<comment type="caution">
    <text evidence="2">The sequence shown here is derived from an EMBL/GenBank/DDBJ whole genome shotgun (WGS) entry which is preliminary data.</text>
</comment>
<dbReference type="Proteomes" id="UP000634455">
    <property type="component" value="Unassembled WGS sequence"/>
</dbReference>
<dbReference type="Pfam" id="PF08239">
    <property type="entry name" value="SH3_3"/>
    <property type="match status" value="1"/>
</dbReference>
<protein>
    <recommendedName>
        <fullName evidence="1">SH3b domain-containing protein</fullName>
    </recommendedName>
</protein>
<dbReference type="InterPro" id="IPR003646">
    <property type="entry name" value="SH3-like_bac-type"/>
</dbReference>
<evidence type="ECO:0000259" key="1">
    <source>
        <dbReference type="PROSITE" id="PS51781"/>
    </source>
</evidence>
<dbReference type="EMBL" id="BMZF01000005">
    <property type="protein sequence ID" value="GHA55295.1"/>
    <property type="molecule type" value="Genomic_DNA"/>
</dbReference>
<dbReference type="Gene3D" id="2.30.30.40">
    <property type="entry name" value="SH3 Domains"/>
    <property type="match status" value="1"/>
</dbReference>
<accession>A0ABQ3D3V6</accession>
<reference evidence="3" key="1">
    <citation type="journal article" date="2019" name="Int. J. Syst. Evol. Microbiol.">
        <title>The Global Catalogue of Microorganisms (GCM) 10K type strain sequencing project: providing services to taxonomists for standard genome sequencing and annotation.</title>
        <authorList>
            <consortium name="The Broad Institute Genomics Platform"/>
            <consortium name="The Broad Institute Genome Sequencing Center for Infectious Disease"/>
            <person name="Wu L."/>
            <person name="Ma J."/>
        </authorList>
    </citation>
    <scope>NUCLEOTIDE SEQUENCE [LARGE SCALE GENOMIC DNA]</scope>
    <source>
        <strain evidence="3">KCTC 32465</strain>
    </source>
</reference>